<gene>
    <name evidence="5" type="ORF">JIR001_08330</name>
</gene>
<reference evidence="5" key="2">
    <citation type="journal article" date="2021" name="Microbiol. Resour. Announc.">
        <title>Complete Genome Sequence of Polycladomyces abyssicola JIR-001T, Isolated from Hemipelagic Sediment in Deep Seawater.</title>
        <authorList>
            <person name="Tsubouchi T."/>
            <person name="Kaneko Y."/>
        </authorList>
    </citation>
    <scope>NUCLEOTIDE SEQUENCE</scope>
    <source>
        <strain evidence="5">JIR-001</strain>
    </source>
</reference>
<dbReference type="InterPro" id="IPR000524">
    <property type="entry name" value="Tscrpt_reg_HTH_GntR"/>
</dbReference>
<keyword evidence="6" id="KW-1185">Reference proteome</keyword>
<evidence type="ECO:0000256" key="1">
    <source>
        <dbReference type="ARBA" id="ARBA00023015"/>
    </source>
</evidence>
<dbReference type="Pfam" id="PF07729">
    <property type="entry name" value="FCD"/>
    <property type="match status" value="1"/>
</dbReference>
<dbReference type="GO" id="GO:0003677">
    <property type="term" value="F:DNA binding"/>
    <property type="evidence" value="ECO:0007669"/>
    <property type="project" value="UniProtKB-KW"/>
</dbReference>
<dbReference type="AlphaFoldDB" id="A0A8D5UDD8"/>
<evidence type="ECO:0000313" key="5">
    <source>
        <dbReference type="EMBL" id="BCU81050.1"/>
    </source>
</evidence>
<dbReference type="InterPro" id="IPR008920">
    <property type="entry name" value="TF_FadR/GntR_C"/>
</dbReference>
<dbReference type="InterPro" id="IPR011711">
    <property type="entry name" value="GntR_C"/>
</dbReference>
<dbReference type="KEGG" id="pabs:JIR001_08330"/>
<dbReference type="SUPFAM" id="SSF48008">
    <property type="entry name" value="GntR ligand-binding domain-like"/>
    <property type="match status" value="1"/>
</dbReference>
<evidence type="ECO:0000256" key="3">
    <source>
        <dbReference type="ARBA" id="ARBA00023163"/>
    </source>
</evidence>
<dbReference type="Pfam" id="PF00392">
    <property type="entry name" value="GntR"/>
    <property type="match status" value="1"/>
</dbReference>
<dbReference type="InterPro" id="IPR036390">
    <property type="entry name" value="WH_DNA-bd_sf"/>
</dbReference>
<reference evidence="5" key="1">
    <citation type="journal article" date="2013" name="Int. J. Syst. Evol. Microbiol.">
        <title>Polycladomyces abyssicola gen. nov., sp. nov., a thermophilic filamentous bacterium isolated from hemipelagic sediment.</title>
        <authorList>
            <person name="Tsubouchi T."/>
            <person name="Shimane Y."/>
            <person name="Mori K."/>
            <person name="Usui K."/>
            <person name="Hiraki T."/>
            <person name="Tame A."/>
            <person name="Uematsu K."/>
            <person name="Maruyama T."/>
            <person name="Hatada Y."/>
        </authorList>
    </citation>
    <scope>NUCLEOTIDE SEQUENCE</scope>
    <source>
        <strain evidence="5">JIR-001</strain>
    </source>
</reference>
<dbReference type="Proteomes" id="UP000677436">
    <property type="component" value="Chromosome"/>
</dbReference>
<organism evidence="5 6">
    <name type="scientific">Polycladomyces abyssicola</name>
    <dbReference type="NCBI Taxonomy" id="1125966"/>
    <lineage>
        <taxon>Bacteria</taxon>
        <taxon>Bacillati</taxon>
        <taxon>Bacillota</taxon>
        <taxon>Bacilli</taxon>
        <taxon>Bacillales</taxon>
        <taxon>Thermoactinomycetaceae</taxon>
        <taxon>Polycladomyces</taxon>
    </lineage>
</organism>
<protein>
    <submittedName>
        <fullName evidence="5">GntR family transcriptional regulator</fullName>
    </submittedName>
</protein>
<dbReference type="InterPro" id="IPR036388">
    <property type="entry name" value="WH-like_DNA-bd_sf"/>
</dbReference>
<keyword evidence="1" id="KW-0805">Transcription regulation</keyword>
<dbReference type="SMART" id="SM00895">
    <property type="entry name" value="FCD"/>
    <property type="match status" value="1"/>
</dbReference>
<dbReference type="SMART" id="SM00345">
    <property type="entry name" value="HTH_GNTR"/>
    <property type="match status" value="1"/>
</dbReference>
<dbReference type="PANTHER" id="PTHR43537">
    <property type="entry name" value="TRANSCRIPTIONAL REGULATOR, GNTR FAMILY"/>
    <property type="match status" value="1"/>
</dbReference>
<dbReference type="CDD" id="cd07377">
    <property type="entry name" value="WHTH_GntR"/>
    <property type="match status" value="1"/>
</dbReference>
<proteinExistence type="predicted"/>
<dbReference type="PANTHER" id="PTHR43537:SF5">
    <property type="entry name" value="UXU OPERON TRANSCRIPTIONAL REGULATOR"/>
    <property type="match status" value="1"/>
</dbReference>
<sequence>MMLPEVGSDKFQAILHGINHLIEEDRLKPGDRLPSERELAERLGAGRSSVREVLRALELLGLITTRRGEGRFLNRHDAHYLVDILAFYILRDERSQEDLLEMRLLLEMDAARLAAERVTAEEIAQMSDILEKMKEKIRQNQLPVAEDFAFHRQIISAAKNRLLSRVWYPILHFSQCVRLNASSWPGRPLQALAEHREVLAAIASHDPERAAEAMKHHLVQSGLANTSA</sequence>
<dbReference type="Gene3D" id="1.20.120.530">
    <property type="entry name" value="GntR ligand-binding domain-like"/>
    <property type="match status" value="1"/>
</dbReference>
<evidence type="ECO:0000313" key="6">
    <source>
        <dbReference type="Proteomes" id="UP000677436"/>
    </source>
</evidence>
<dbReference type="GO" id="GO:0003700">
    <property type="term" value="F:DNA-binding transcription factor activity"/>
    <property type="evidence" value="ECO:0007669"/>
    <property type="project" value="InterPro"/>
</dbReference>
<dbReference type="SUPFAM" id="SSF46785">
    <property type="entry name" value="Winged helix' DNA-binding domain"/>
    <property type="match status" value="1"/>
</dbReference>
<dbReference type="EMBL" id="AP024601">
    <property type="protein sequence ID" value="BCU81050.1"/>
    <property type="molecule type" value="Genomic_DNA"/>
</dbReference>
<dbReference type="Gene3D" id="1.10.10.10">
    <property type="entry name" value="Winged helix-like DNA-binding domain superfamily/Winged helix DNA-binding domain"/>
    <property type="match status" value="1"/>
</dbReference>
<keyword evidence="3" id="KW-0804">Transcription</keyword>
<evidence type="ECO:0000259" key="4">
    <source>
        <dbReference type="PROSITE" id="PS50949"/>
    </source>
</evidence>
<keyword evidence="2" id="KW-0238">DNA-binding</keyword>
<dbReference type="PROSITE" id="PS50949">
    <property type="entry name" value="HTH_GNTR"/>
    <property type="match status" value="1"/>
</dbReference>
<name>A0A8D5UDD8_9BACL</name>
<evidence type="ECO:0000256" key="2">
    <source>
        <dbReference type="ARBA" id="ARBA00023125"/>
    </source>
</evidence>
<feature type="domain" description="HTH gntR-type" evidence="4">
    <location>
        <begin position="8"/>
        <end position="76"/>
    </location>
</feature>
<dbReference type="PRINTS" id="PR00035">
    <property type="entry name" value="HTHGNTR"/>
</dbReference>
<accession>A0A8D5UDD8</accession>